<dbReference type="Proteomes" id="UP000011081">
    <property type="component" value="Unassembled WGS sequence"/>
</dbReference>
<organism evidence="1 2">
    <name type="scientific">Vavraia culicis (isolate floridensis)</name>
    <name type="common">Microsporidian parasite</name>
    <dbReference type="NCBI Taxonomy" id="948595"/>
    <lineage>
        <taxon>Eukaryota</taxon>
        <taxon>Fungi</taxon>
        <taxon>Fungi incertae sedis</taxon>
        <taxon>Microsporidia</taxon>
        <taxon>Pleistophoridae</taxon>
        <taxon>Vavraia</taxon>
    </lineage>
</organism>
<dbReference type="GeneID" id="19878089"/>
<name>L2GYF9_VAVCU</name>
<dbReference type="EMBL" id="GL877405">
    <property type="protein sequence ID" value="ELA48362.1"/>
    <property type="molecule type" value="Genomic_DNA"/>
</dbReference>
<dbReference type="InParanoid" id="L2GYF9"/>
<evidence type="ECO:0000313" key="1">
    <source>
        <dbReference type="EMBL" id="ELA48362.1"/>
    </source>
</evidence>
<sequence>MAFTVNYLNKNKVCGNSWIVNTACCRSVSLKYNLSNVLPYINGNVGKHITSQFLYADLHTNNAFNTARKLLITRNKLTTPKLFLFTTLHCEQRICYHSVRICILPQKRSCKDARPVFYFPLYIAARLSLFDDRRN</sequence>
<dbReference type="AlphaFoldDB" id="L2GYF9"/>
<evidence type="ECO:0000313" key="2">
    <source>
        <dbReference type="Proteomes" id="UP000011081"/>
    </source>
</evidence>
<dbReference type="RefSeq" id="XP_008073219.1">
    <property type="nucleotide sequence ID" value="XM_008075028.1"/>
</dbReference>
<reference evidence="2" key="1">
    <citation type="submission" date="2011-03" db="EMBL/GenBank/DDBJ databases">
        <title>The genome sequence of Vavraia culicis strain floridensis.</title>
        <authorList>
            <consortium name="The Broad Institute Genome Sequencing Platform"/>
            <person name="Cuomo C."/>
            <person name="Becnel J."/>
            <person name="Sanscrainte N."/>
            <person name="Young S.K."/>
            <person name="Zeng Q."/>
            <person name="Gargeya S."/>
            <person name="Fitzgerald M."/>
            <person name="Haas B."/>
            <person name="Abouelleil A."/>
            <person name="Alvarado L."/>
            <person name="Arachchi H.M."/>
            <person name="Berlin A."/>
            <person name="Chapman S.B."/>
            <person name="Gearin G."/>
            <person name="Goldberg J."/>
            <person name="Griggs A."/>
            <person name="Gujja S."/>
            <person name="Hansen M."/>
            <person name="Heiman D."/>
            <person name="Howarth C."/>
            <person name="Larimer J."/>
            <person name="Lui A."/>
            <person name="MacDonald P.J.P."/>
            <person name="McCowen C."/>
            <person name="Montmayeur A."/>
            <person name="Murphy C."/>
            <person name="Neiman D."/>
            <person name="Pearson M."/>
            <person name="Priest M."/>
            <person name="Roberts A."/>
            <person name="Saif S."/>
            <person name="Shea T."/>
            <person name="Sisk P."/>
            <person name="Stolte C."/>
            <person name="Sykes S."/>
            <person name="Wortman J."/>
            <person name="Nusbaum C."/>
            <person name="Birren B."/>
        </authorList>
    </citation>
    <scope>NUCLEOTIDE SEQUENCE [LARGE SCALE GENOMIC DNA]</scope>
    <source>
        <strain evidence="2">floridensis</strain>
    </source>
</reference>
<dbReference type="VEuPathDB" id="MicrosporidiaDB:VCUG_00198"/>
<keyword evidence="2" id="KW-1185">Reference proteome</keyword>
<accession>L2GYF9</accession>
<protein>
    <submittedName>
        <fullName evidence="1">Uncharacterized protein</fullName>
    </submittedName>
</protein>
<gene>
    <name evidence="1" type="ORF">VCUG_00198</name>
</gene>
<dbReference type="HOGENOM" id="CLU_1887315_0_0_1"/>
<proteinExistence type="predicted"/>